<dbReference type="Gene3D" id="1.20.120.940">
    <property type="entry name" value="Putative aromatic acid exporter, C-terminal domain"/>
    <property type="match status" value="1"/>
</dbReference>
<feature type="domain" description="Putative aromatic acid exporter C-terminal" evidence="7">
    <location>
        <begin position="145"/>
        <end position="308"/>
    </location>
</feature>
<comment type="caution">
    <text evidence="8">The sequence shown here is derived from an EMBL/GenBank/DDBJ whole genome shotgun (WGS) entry which is preliminary data.</text>
</comment>
<dbReference type="EMBL" id="JBHUNA010000040">
    <property type="protein sequence ID" value="MFD2762306.1"/>
    <property type="molecule type" value="Genomic_DNA"/>
</dbReference>
<dbReference type="Pfam" id="PF06081">
    <property type="entry name" value="ArAE_1"/>
    <property type="match status" value="1"/>
</dbReference>
<feature type="transmembrane region" description="Helical" evidence="6">
    <location>
        <begin position="119"/>
        <end position="141"/>
    </location>
</feature>
<evidence type="ECO:0000256" key="5">
    <source>
        <dbReference type="ARBA" id="ARBA00023136"/>
    </source>
</evidence>
<sequence>MRIGYRTIKTAIGTPISISVAQLLGVTNFVSAGILTILCIQPSRKRSVLSAWHRFLACVIASLFSIIFFELIGYHPVAVGIMLLLFIPVTVFLKVTPGIATSSVIILNLYGQEGISQSFLIDQFLLIIVGIGTGLLVNLYMPSLDKQLKQKQSDLERNFQAILHEFALYIRDKNENWDGKELTKCEELLQEAMDLVSLDKENHLLRTEHPYHDYFVMRNKQFECLQKMLPLVTKLPETDAISVKIADFFDKLSGVVHPGNTAILYLDELEKLRDTFDEEELPETYEAFITRANLFRLLHEMEDYLLLKEKFKQSDVPARKRIKKRPG</sequence>
<feature type="transmembrane region" description="Helical" evidence="6">
    <location>
        <begin position="78"/>
        <end position="107"/>
    </location>
</feature>
<keyword evidence="5 6" id="KW-0472">Membrane</keyword>
<organism evidence="8 9">
    <name type="scientific">Lentibacillus juripiscarius</name>
    <dbReference type="NCBI Taxonomy" id="257446"/>
    <lineage>
        <taxon>Bacteria</taxon>
        <taxon>Bacillati</taxon>
        <taxon>Bacillota</taxon>
        <taxon>Bacilli</taxon>
        <taxon>Bacillales</taxon>
        <taxon>Bacillaceae</taxon>
        <taxon>Lentibacillus</taxon>
    </lineage>
</organism>
<protein>
    <submittedName>
        <fullName evidence="8">Aromatic acid exporter family protein</fullName>
    </submittedName>
</protein>
<evidence type="ECO:0000313" key="9">
    <source>
        <dbReference type="Proteomes" id="UP001597502"/>
    </source>
</evidence>
<evidence type="ECO:0000256" key="4">
    <source>
        <dbReference type="ARBA" id="ARBA00022989"/>
    </source>
</evidence>
<dbReference type="InterPro" id="IPR010343">
    <property type="entry name" value="ArAE_1"/>
</dbReference>
<dbReference type="InterPro" id="IPR021062">
    <property type="entry name" value="ArAE_1_C"/>
</dbReference>
<name>A0ABW5VA35_9BACI</name>
<feature type="transmembrane region" description="Helical" evidence="6">
    <location>
        <begin position="20"/>
        <end position="40"/>
    </location>
</feature>
<evidence type="ECO:0000256" key="3">
    <source>
        <dbReference type="ARBA" id="ARBA00022692"/>
    </source>
</evidence>
<dbReference type="PANTHER" id="PTHR40064">
    <property type="entry name" value="MEMBRANE PROTEIN-RELATED"/>
    <property type="match status" value="1"/>
</dbReference>
<dbReference type="InterPro" id="IPR052984">
    <property type="entry name" value="UPF0421"/>
</dbReference>
<comment type="subcellular location">
    <subcellularLocation>
        <location evidence="1">Cell membrane</location>
        <topology evidence="1">Multi-pass membrane protein</topology>
    </subcellularLocation>
</comment>
<keyword evidence="9" id="KW-1185">Reference proteome</keyword>
<dbReference type="Pfam" id="PF11728">
    <property type="entry name" value="ArAE_1_C"/>
    <property type="match status" value="1"/>
</dbReference>
<evidence type="ECO:0000256" key="6">
    <source>
        <dbReference type="SAM" id="Phobius"/>
    </source>
</evidence>
<evidence type="ECO:0000256" key="2">
    <source>
        <dbReference type="ARBA" id="ARBA00022475"/>
    </source>
</evidence>
<proteinExistence type="predicted"/>
<accession>A0ABW5VA35</accession>
<reference evidence="9" key="1">
    <citation type="journal article" date="2019" name="Int. J. Syst. Evol. Microbiol.">
        <title>The Global Catalogue of Microorganisms (GCM) 10K type strain sequencing project: providing services to taxonomists for standard genome sequencing and annotation.</title>
        <authorList>
            <consortium name="The Broad Institute Genomics Platform"/>
            <consortium name="The Broad Institute Genome Sequencing Center for Infectious Disease"/>
            <person name="Wu L."/>
            <person name="Ma J."/>
        </authorList>
    </citation>
    <scope>NUCLEOTIDE SEQUENCE [LARGE SCALE GENOMIC DNA]</scope>
    <source>
        <strain evidence="9">TISTR 1535</strain>
    </source>
</reference>
<evidence type="ECO:0000259" key="7">
    <source>
        <dbReference type="Pfam" id="PF11728"/>
    </source>
</evidence>
<gene>
    <name evidence="8" type="ORF">ACFSUO_15215</name>
</gene>
<evidence type="ECO:0000313" key="8">
    <source>
        <dbReference type="EMBL" id="MFD2762306.1"/>
    </source>
</evidence>
<keyword evidence="2" id="KW-1003">Cell membrane</keyword>
<feature type="transmembrane region" description="Helical" evidence="6">
    <location>
        <begin position="52"/>
        <end position="72"/>
    </location>
</feature>
<keyword evidence="4 6" id="KW-1133">Transmembrane helix</keyword>
<evidence type="ECO:0000256" key="1">
    <source>
        <dbReference type="ARBA" id="ARBA00004651"/>
    </source>
</evidence>
<keyword evidence="3 6" id="KW-0812">Transmembrane</keyword>
<dbReference type="InterPro" id="IPR038323">
    <property type="entry name" value="ArAE_1_C_sf"/>
</dbReference>
<dbReference type="PANTHER" id="PTHR40064:SF1">
    <property type="entry name" value="MEMBRANE PROTEIN"/>
    <property type="match status" value="1"/>
</dbReference>
<dbReference type="RefSeq" id="WP_382395669.1">
    <property type="nucleotide sequence ID" value="NZ_JBHUNA010000040.1"/>
</dbReference>
<dbReference type="Proteomes" id="UP001597502">
    <property type="component" value="Unassembled WGS sequence"/>
</dbReference>